<dbReference type="PANTHER" id="PTHR45625">
    <property type="entry name" value="PEPTIDYL-PROLYL CIS-TRANS ISOMERASE-RELATED"/>
    <property type="match status" value="1"/>
</dbReference>
<dbReference type="EC" id="5.2.1.8" evidence="3"/>
<dbReference type="Proteomes" id="UP000075606">
    <property type="component" value="Unassembled WGS sequence"/>
</dbReference>
<comment type="caution">
    <text evidence="5">The sequence shown here is derived from an EMBL/GenBank/DDBJ whole genome shotgun (WGS) entry which is preliminary data.</text>
</comment>
<dbReference type="Pfam" id="PF00160">
    <property type="entry name" value="Pro_isomerase"/>
    <property type="match status" value="1"/>
</dbReference>
<evidence type="ECO:0000256" key="2">
    <source>
        <dbReference type="ARBA" id="ARBA00023235"/>
    </source>
</evidence>
<dbReference type="PANTHER" id="PTHR45625:SF4">
    <property type="entry name" value="PEPTIDYLPROLYL ISOMERASE DOMAIN AND WD REPEAT-CONTAINING PROTEIN 1"/>
    <property type="match status" value="1"/>
</dbReference>
<name>A0A150X5G3_9BACT</name>
<organism evidence="5 6">
    <name type="scientific">Roseivirga spongicola</name>
    <dbReference type="NCBI Taxonomy" id="333140"/>
    <lineage>
        <taxon>Bacteria</taxon>
        <taxon>Pseudomonadati</taxon>
        <taxon>Bacteroidota</taxon>
        <taxon>Cytophagia</taxon>
        <taxon>Cytophagales</taxon>
        <taxon>Roseivirgaceae</taxon>
        <taxon>Roseivirga</taxon>
    </lineage>
</organism>
<dbReference type="OrthoDB" id="9807797at2"/>
<proteinExistence type="inferred from homology"/>
<dbReference type="PROSITE" id="PS51257">
    <property type="entry name" value="PROKAR_LIPOPROTEIN"/>
    <property type="match status" value="1"/>
</dbReference>
<evidence type="ECO:0000256" key="1">
    <source>
        <dbReference type="ARBA" id="ARBA00023110"/>
    </source>
</evidence>
<evidence type="ECO:0000259" key="4">
    <source>
        <dbReference type="PROSITE" id="PS50072"/>
    </source>
</evidence>
<accession>A0A150X5G3</accession>
<dbReference type="InterPro" id="IPR029000">
    <property type="entry name" value="Cyclophilin-like_dom_sf"/>
</dbReference>
<dbReference type="GO" id="GO:0003755">
    <property type="term" value="F:peptidyl-prolyl cis-trans isomerase activity"/>
    <property type="evidence" value="ECO:0007669"/>
    <property type="project" value="UniProtKB-UniRule"/>
</dbReference>
<feature type="domain" description="PPIase cyclophilin-type" evidence="4">
    <location>
        <begin position="21"/>
        <end position="171"/>
    </location>
</feature>
<comment type="similarity">
    <text evidence="3">Belongs to the cyclophilin-type PPIase family.</text>
</comment>
<dbReference type="InterPro" id="IPR002130">
    <property type="entry name" value="Cyclophilin-type_PPIase_dom"/>
</dbReference>
<sequence>MKKIFMLVLVTVMVSCTPPETFKVGQIRIPQGEILIWLYNDTPKHKQAFLDLAEEGYYDDYSFNRVIDRFVAQGGCPDTPEGFAYSVHLLEPEFEAGHKHVYGAFGAGRDNNPGKLSAACQFYIVQNEKGLKRLDNDYMIYGHVIKGMDIIDEIVKVEKDSLNAPLTTIPLDVNVVEMTADELMQIGWNVENEDSASRSVRDYQ</sequence>
<dbReference type="InterPro" id="IPR044666">
    <property type="entry name" value="Cyclophilin_A-like"/>
</dbReference>
<keyword evidence="1 3" id="KW-0697">Rotamase</keyword>
<keyword evidence="6" id="KW-1185">Reference proteome</keyword>
<dbReference type="STRING" id="333140.AWW68_14965"/>
<dbReference type="SUPFAM" id="SSF50891">
    <property type="entry name" value="Cyclophilin-like"/>
    <property type="match status" value="1"/>
</dbReference>
<dbReference type="EMBL" id="LRPC01000028">
    <property type="protein sequence ID" value="KYG73965.1"/>
    <property type="molecule type" value="Genomic_DNA"/>
</dbReference>
<evidence type="ECO:0000313" key="6">
    <source>
        <dbReference type="Proteomes" id="UP000075606"/>
    </source>
</evidence>
<comment type="function">
    <text evidence="3">PPIases accelerate the folding of proteins. It catalyzes the cis-trans isomerization of proline imidic peptide bonds in oligopeptides.</text>
</comment>
<reference evidence="5 6" key="1">
    <citation type="submission" date="2016-01" db="EMBL/GenBank/DDBJ databases">
        <title>Genome sequencing of Roseivirga spongicola UST030701-084.</title>
        <authorList>
            <person name="Selvaratnam C."/>
            <person name="Thevarajoo S."/>
            <person name="Goh K.M."/>
            <person name="Ee R."/>
            <person name="Chan K.-G."/>
            <person name="Chong C.S."/>
        </authorList>
    </citation>
    <scope>NUCLEOTIDE SEQUENCE [LARGE SCALE GENOMIC DNA]</scope>
    <source>
        <strain evidence="5 6">UST030701-084</strain>
    </source>
</reference>
<evidence type="ECO:0000256" key="3">
    <source>
        <dbReference type="RuleBase" id="RU363019"/>
    </source>
</evidence>
<dbReference type="PROSITE" id="PS50072">
    <property type="entry name" value="CSA_PPIASE_2"/>
    <property type="match status" value="1"/>
</dbReference>
<gene>
    <name evidence="5" type="ORF">AWW68_14965</name>
</gene>
<comment type="catalytic activity">
    <reaction evidence="3">
        <text>[protein]-peptidylproline (omega=180) = [protein]-peptidylproline (omega=0)</text>
        <dbReference type="Rhea" id="RHEA:16237"/>
        <dbReference type="Rhea" id="RHEA-COMP:10747"/>
        <dbReference type="Rhea" id="RHEA-COMP:10748"/>
        <dbReference type="ChEBI" id="CHEBI:83833"/>
        <dbReference type="ChEBI" id="CHEBI:83834"/>
        <dbReference type="EC" id="5.2.1.8"/>
    </reaction>
</comment>
<dbReference type="PRINTS" id="PR00153">
    <property type="entry name" value="CSAPPISMRASE"/>
</dbReference>
<dbReference type="Gene3D" id="2.40.100.10">
    <property type="entry name" value="Cyclophilin-like"/>
    <property type="match status" value="1"/>
</dbReference>
<protein>
    <recommendedName>
        <fullName evidence="3">Peptidyl-prolyl cis-trans isomerase</fullName>
        <shortName evidence="3">PPIase</shortName>
        <ecNumber evidence="3">5.2.1.8</ecNumber>
    </recommendedName>
</protein>
<evidence type="ECO:0000313" key="5">
    <source>
        <dbReference type="EMBL" id="KYG73965.1"/>
    </source>
</evidence>
<dbReference type="AlphaFoldDB" id="A0A150X5G3"/>
<dbReference type="RefSeq" id="WP_068223146.1">
    <property type="nucleotide sequence ID" value="NZ_CP139724.1"/>
</dbReference>
<keyword evidence="2 3" id="KW-0413">Isomerase</keyword>